<organism evidence="1 2">
    <name type="scientific">Lentzea indica</name>
    <dbReference type="NCBI Taxonomy" id="2604800"/>
    <lineage>
        <taxon>Bacteria</taxon>
        <taxon>Bacillati</taxon>
        <taxon>Actinomycetota</taxon>
        <taxon>Actinomycetes</taxon>
        <taxon>Pseudonocardiales</taxon>
        <taxon>Pseudonocardiaceae</taxon>
        <taxon>Lentzea</taxon>
    </lineage>
</organism>
<dbReference type="Proteomes" id="UP001515943">
    <property type="component" value="Unassembled WGS sequence"/>
</dbReference>
<dbReference type="EMBL" id="VSRL01000187">
    <property type="protein sequence ID" value="NKE61625.1"/>
    <property type="molecule type" value="Genomic_DNA"/>
</dbReference>
<reference evidence="1 2" key="1">
    <citation type="submission" date="2019-08" db="EMBL/GenBank/DDBJ databases">
        <title>Lentzea from Indian Himalayas.</title>
        <authorList>
            <person name="Mandal S."/>
            <person name="Mallick Gupta A."/>
            <person name="Maiti P.K."/>
            <person name="Sarkar J."/>
            <person name="Mandal S."/>
        </authorList>
    </citation>
    <scope>NUCLEOTIDE SEQUENCE [LARGE SCALE GENOMIC DNA]</scope>
    <source>
        <strain evidence="1 2">PSKA42</strain>
    </source>
</reference>
<evidence type="ECO:0000313" key="2">
    <source>
        <dbReference type="Proteomes" id="UP001515943"/>
    </source>
</evidence>
<comment type="caution">
    <text evidence="1">The sequence shown here is derived from an EMBL/GenBank/DDBJ whole genome shotgun (WGS) entry which is preliminary data.</text>
</comment>
<accession>A0ABX1FSB8</accession>
<dbReference type="RefSeq" id="WP_167978271.1">
    <property type="nucleotide sequence ID" value="NZ_VSRL01000187.1"/>
</dbReference>
<gene>
    <name evidence="1" type="ORF">FXN61_34655</name>
</gene>
<dbReference type="InterPro" id="IPR012964">
    <property type="entry name" value="DUF1702"/>
</dbReference>
<name>A0ABX1FSB8_9PSEU</name>
<protein>
    <submittedName>
        <fullName evidence="1">DUF1702 family protein</fullName>
    </submittedName>
</protein>
<feature type="non-terminal residue" evidence="1">
    <location>
        <position position="1"/>
    </location>
</feature>
<sequence>AGGCPPAELTDLRRVSGEHRAEVALGMVFAIKARDHAGYVPPHSAQAATALGDLSADAAVRLADGTAVHDDAGDVPAYELWRQKIRAHFISLPA</sequence>
<proteinExistence type="predicted"/>
<evidence type="ECO:0000313" key="1">
    <source>
        <dbReference type="EMBL" id="NKE61625.1"/>
    </source>
</evidence>
<keyword evidence="2" id="KW-1185">Reference proteome</keyword>
<dbReference type="Pfam" id="PF08012">
    <property type="entry name" value="DUF1702"/>
    <property type="match status" value="1"/>
</dbReference>